<evidence type="ECO:0000313" key="2">
    <source>
        <dbReference type="Proteomes" id="UP000546257"/>
    </source>
</evidence>
<dbReference type="Pfam" id="PF19102">
    <property type="entry name" value="DUF5789"/>
    <property type="match status" value="1"/>
</dbReference>
<dbReference type="AlphaFoldDB" id="A0A7J9SL60"/>
<name>A0A7J9SL60_9EURY</name>
<dbReference type="Proteomes" id="UP000546257">
    <property type="component" value="Unassembled WGS sequence"/>
</dbReference>
<evidence type="ECO:0008006" key="3">
    <source>
        <dbReference type="Google" id="ProtNLM"/>
    </source>
</evidence>
<reference evidence="1 2" key="1">
    <citation type="submission" date="2020-08" db="EMBL/GenBank/DDBJ databases">
        <authorList>
            <person name="Seo M.-J."/>
        </authorList>
    </citation>
    <scope>NUCLEOTIDE SEQUENCE [LARGE SCALE GENOMIC DNA]</scope>
    <source>
        <strain evidence="1 2">MBLA0160</strain>
    </source>
</reference>
<dbReference type="EMBL" id="JACKXD010000005">
    <property type="protein sequence ID" value="MBB6647252.1"/>
    <property type="molecule type" value="Genomic_DNA"/>
</dbReference>
<dbReference type="RefSeq" id="WP_185193634.1">
    <property type="nucleotide sequence ID" value="NZ_JACKXD010000005.1"/>
</dbReference>
<proteinExistence type="predicted"/>
<protein>
    <recommendedName>
        <fullName evidence="3">DUF2795 domain-containing protein</fullName>
    </recommendedName>
</protein>
<keyword evidence="2" id="KW-1185">Reference proteome</keyword>
<comment type="caution">
    <text evidence="1">The sequence shown here is derived from an EMBL/GenBank/DDBJ whole genome shotgun (WGS) entry which is preliminary data.</text>
</comment>
<accession>A0A7J9SL60</accession>
<dbReference type="InterPro" id="IPR043899">
    <property type="entry name" value="DUF5789"/>
</dbReference>
<gene>
    <name evidence="1" type="ORF">H5V44_13330</name>
</gene>
<sequence>METEIRLNRIDAVLEELDYPVTPPAVADACGDVVVRLAEGTVTVGDVVAESNAEEFDSSEDLEMEIMNLLPRDAVGEPFQSDGDA</sequence>
<evidence type="ECO:0000313" key="1">
    <source>
        <dbReference type="EMBL" id="MBB6647252.1"/>
    </source>
</evidence>
<organism evidence="1 2">
    <name type="scientific">Halobellus ruber</name>
    <dbReference type="NCBI Taxonomy" id="2761102"/>
    <lineage>
        <taxon>Archaea</taxon>
        <taxon>Methanobacteriati</taxon>
        <taxon>Methanobacteriota</taxon>
        <taxon>Stenosarchaea group</taxon>
        <taxon>Halobacteria</taxon>
        <taxon>Halobacteriales</taxon>
        <taxon>Haloferacaceae</taxon>
        <taxon>Halobellus</taxon>
    </lineage>
</organism>